<evidence type="ECO:0000256" key="3">
    <source>
        <dbReference type="ARBA" id="ARBA00022741"/>
    </source>
</evidence>
<dbReference type="Pfam" id="PF00580">
    <property type="entry name" value="UvrD-helicase"/>
    <property type="match status" value="1"/>
</dbReference>
<evidence type="ECO:0000259" key="16">
    <source>
        <dbReference type="PROSITE" id="PS51198"/>
    </source>
</evidence>
<keyword evidence="8 15" id="KW-0067">ATP-binding</keyword>
<dbReference type="Gene3D" id="3.90.320.10">
    <property type="match status" value="1"/>
</dbReference>
<evidence type="ECO:0000256" key="4">
    <source>
        <dbReference type="ARBA" id="ARBA00022763"/>
    </source>
</evidence>
<dbReference type="Proteomes" id="UP000273278">
    <property type="component" value="Chromosome"/>
</dbReference>
<dbReference type="Pfam" id="PF12705">
    <property type="entry name" value="PDDEXK_1"/>
    <property type="match status" value="1"/>
</dbReference>
<name>A0A3G3IGD1_9ARCH</name>
<evidence type="ECO:0000256" key="14">
    <source>
        <dbReference type="ARBA" id="ARBA00048988"/>
    </source>
</evidence>
<dbReference type="PANTHER" id="PTHR11070:SF2">
    <property type="entry name" value="ATP-DEPENDENT DNA HELICASE SRS2"/>
    <property type="match status" value="1"/>
</dbReference>
<keyword evidence="4" id="KW-0227">DNA damage</keyword>
<evidence type="ECO:0000256" key="5">
    <source>
        <dbReference type="ARBA" id="ARBA00022801"/>
    </source>
</evidence>
<dbReference type="SUPFAM" id="SSF52540">
    <property type="entry name" value="P-loop containing nucleoside triphosphate hydrolases"/>
    <property type="match status" value="1"/>
</dbReference>
<dbReference type="SUPFAM" id="SSF52980">
    <property type="entry name" value="Restriction endonuclease-like"/>
    <property type="match status" value="1"/>
</dbReference>
<evidence type="ECO:0000256" key="13">
    <source>
        <dbReference type="ARBA" id="ARBA00034808"/>
    </source>
</evidence>
<evidence type="ECO:0000259" key="17">
    <source>
        <dbReference type="PROSITE" id="PS51217"/>
    </source>
</evidence>
<comment type="catalytic activity">
    <reaction evidence="12">
        <text>Couples ATP hydrolysis with the unwinding of duplex DNA by translocating in the 3'-5' direction.</text>
        <dbReference type="EC" id="5.6.2.4"/>
    </reaction>
</comment>
<dbReference type="InterPro" id="IPR014017">
    <property type="entry name" value="DNA_helicase_UvrD-like_C"/>
</dbReference>
<dbReference type="GO" id="GO:0003677">
    <property type="term" value="F:DNA binding"/>
    <property type="evidence" value="ECO:0007669"/>
    <property type="project" value="UniProtKB-KW"/>
</dbReference>
<dbReference type="Gene3D" id="1.10.10.160">
    <property type="match status" value="1"/>
</dbReference>
<dbReference type="EMBL" id="CP017686">
    <property type="protein sequence ID" value="AYQ54885.1"/>
    <property type="molecule type" value="Genomic_DNA"/>
</dbReference>
<dbReference type="PROSITE" id="PS51217">
    <property type="entry name" value="UVRD_HELICASE_CTER"/>
    <property type="match status" value="1"/>
</dbReference>
<evidence type="ECO:0000256" key="7">
    <source>
        <dbReference type="ARBA" id="ARBA00022839"/>
    </source>
</evidence>
<dbReference type="InterPro" id="IPR014016">
    <property type="entry name" value="UvrD-like_ATP-bd"/>
</dbReference>
<dbReference type="PROSITE" id="PS51198">
    <property type="entry name" value="UVRD_HELICASE_ATP_BIND"/>
    <property type="match status" value="1"/>
</dbReference>
<dbReference type="InterPro" id="IPR038726">
    <property type="entry name" value="PDDEXK_AddAB-type"/>
</dbReference>
<keyword evidence="9" id="KW-0238">DNA-binding</keyword>
<keyword evidence="3 15" id="KW-0547">Nucleotide-binding</keyword>
<evidence type="ECO:0000313" key="19">
    <source>
        <dbReference type="Proteomes" id="UP000273278"/>
    </source>
</evidence>
<keyword evidence="11" id="KW-0413">Isomerase</keyword>
<keyword evidence="6 15" id="KW-0347">Helicase</keyword>
<evidence type="ECO:0000256" key="11">
    <source>
        <dbReference type="ARBA" id="ARBA00023235"/>
    </source>
</evidence>
<comment type="similarity">
    <text evidence="1">Belongs to the helicase family. UvrD subfamily.</text>
</comment>
<comment type="catalytic activity">
    <reaction evidence="14">
        <text>ATP + H2O = ADP + phosphate + H(+)</text>
        <dbReference type="Rhea" id="RHEA:13065"/>
        <dbReference type="ChEBI" id="CHEBI:15377"/>
        <dbReference type="ChEBI" id="CHEBI:15378"/>
        <dbReference type="ChEBI" id="CHEBI:30616"/>
        <dbReference type="ChEBI" id="CHEBI:43474"/>
        <dbReference type="ChEBI" id="CHEBI:456216"/>
        <dbReference type="EC" id="5.6.2.4"/>
    </reaction>
</comment>
<evidence type="ECO:0000256" key="2">
    <source>
        <dbReference type="ARBA" id="ARBA00022722"/>
    </source>
</evidence>
<proteinExistence type="inferred from homology"/>
<dbReference type="PANTHER" id="PTHR11070">
    <property type="entry name" value="UVRD / RECB / PCRA DNA HELICASE FAMILY MEMBER"/>
    <property type="match status" value="1"/>
</dbReference>
<dbReference type="InterPro" id="IPR011604">
    <property type="entry name" value="PDDEXK-like_dom_sf"/>
</dbReference>
<evidence type="ECO:0000256" key="10">
    <source>
        <dbReference type="ARBA" id="ARBA00023204"/>
    </source>
</evidence>
<dbReference type="GO" id="GO:0000725">
    <property type="term" value="P:recombinational repair"/>
    <property type="evidence" value="ECO:0007669"/>
    <property type="project" value="TreeGrafter"/>
</dbReference>
<dbReference type="Pfam" id="PF13361">
    <property type="entry name" value="UvrD_C"/>
    <property type="match status" value="2"/>
</dbReference>
<keyword evidence="7" id="KW-0269">Exonuclease</keyword>
<evidence type="ECO:0000256" key="8">
    <source>
        <dbReference type="ARBA" id="ARBA00022840"/>
    </source>
</evidence>
<dbReference type="InterPro" id="IPR011335">
    <property type="entry name" value="Restrct_endonuc-II-like"/>
</dbReference>
<dbReference type="InterPro" id="IPR027417">
    <property type="entry name" value="P-loop_NTPase"/>
</dbReference>
<protein>
    <recommendedName>
        <fullName evidence="13">DNA 3'-5' helicase</fullName>
        <ecNumber evidence="13">5.6.2.4</ecNumber>
    </recommendedName>
</protein>
<keyword evidence="10" id="KW-0234">DNA repair</keyword>
<evidence type="ECO:0000256" key="15">
    <source>
        <dbReference type="PROSITE-ProRule" id="PRU00560"/>
    </source>
</evidence>
<keyword evidence="2" id="KW-0540">Nuclease</keyword>
<dbReference type="GO" id="GO:0043138">
    <property type="term" value="F:3'-5' DNA helicase activity"/>
    <property type="evidence" value="ECO:0007669"/>
    <property type="project" value="UniProtKB-EC"/>
</dbReference>
<dbReference type="GO" id="GO:0005524">
    <property type="term" value="F:ATP binding"/>
    <property type="evidence" value="ECO:0007669"/>
    <property type="project" value="UniProtKB-UniRule"/>
</dbReference>
<evidence type="ECO:0000256" key="6">
    <source>
        <dbReference type="ARBA" id="ARBA00022806"/>
    </source>
</evidence>
<evidence type="ECO:0000256" key="12">
    <source>
        <dbReference type="ARBA" id="ARBA00034617"/>
    </source>
</evidence>
<sequence length="1002" mass="114633">MHGDREEDRLGGRGMIKDESQEAIINCTEGMVVVDAGPGTGKTQTVVKRCLNLIRRDDVGKDDIVMLTFTRNAAEEMRGRLMKGISGLYFSEGADKIDDFTFKRMMRTAEGMKVQTFDSYCLGIVKSSPGQISKFFRFEKETLTHSASIVENESLNKTYFRRFLDRFLAEHASEYGDLAALAYEDPVSLYKLLERLMARGIIPLRSNGETSGIGRWFGGNDGKDLLGDTEGLRKMMEGLPLDSNDEKILKDVLSLEGYILKTKDPEMLDRAAFDSRETLLRMIHDVYYEFIRTSVADDRLTFGLAASFAFIILYEDKETRERIQCRYLIVDEFQDTNSNQLMIALMALKQPNLCVVGDWKQGIYGFRFVSIENITRFEERVRSLRDHLNEDTVRICYDIGDVKSLPLKTSYRSSQLIIDNAFHALSAKGSSKDVVSDTSNVTLINAEDSTPEDMTSFETVQCGSRLDEPEEVVRRIENYVHSGRYTIYEKDPATRKISTRPARYSDIAILCRTAKVCKNIFLECEKHGIPVFLQGDMEVMSTREGKLLLAWLRYVNDDRDTWGIGPILADMDYPLNEIQWMIAYDKETGTDHIPENVKRLRDELRKKRRRITDLIATVFKFYGLDNDNTQTIMSVISKAHRSSLMTISDVIKMIESDMDDNTTYKIDGMPDENAVIIQTMHKSKGLEYPIVIIPGVDTYAFPNTRSDTESFMFNDVIGVRSKKEVVEFNGEKMVKTSWKTYLAIKAQAKDYSEEKRLLFVAISRASQYVTMIAGDKPSCFFTHFAMRNEQKTSIPLDIALSDHVEESRTLVEKPTLPEIKPRRKNIGVHSIMHVDGGGTELDESDEAIGPKGKNYGITVHKYAELLVRGISVDQRILEEYPEIVKTGRIIEDLRREHELDAEVDCSLPINRLNVTLRGVIDLIALGKDTVEIHDWKNDVSKDNENEYRLQLSVYAHVAELIYKRKAKCFIQWLVLDETEEFDPLPMDIIEERTEKTLESYRK</sequence>
<dbReference type="InterPro" id="IPR013986">
    <property type="entry name" value="DExx_box_DNA_helicase_dom_sf"/>
</dbReference>
<dbReference type="Gene3D" id="3.40.50.300">
    <property type="entry name" value="P-loop containing nucleotide triphosphate hydrolases"/>
    <property type="match status" value="4"/>
</dbReference>
<accession>A0A3G3IGD1</accession>
<dbReference type="InterPro" id="IPR000212">
    <property type="entry name" value="DNA_helicase_UvrD/REP"/>
</dbReference>
<reference evidence="18 19" key="1">
    <citation type="submission" date="2016-10" db="EMBL/GenBank/DDBJ databases">
        <title>Complete genome of the TMA-utilizing, human hosted archaeon Methanomethylophilus alvus Gen. nov, sp. nov., strain Mx-05, derived from a pure culture.</title>
        <authorList>
            <person name="Brugere J.-F."/>
            <person name="Ben Hania W."/>
            <person name="Chaudhary P.P."/>
            <person name="Gaci N."/>
            <person name="Borrel G."/>
            <person name="Cao Van Tuat L."/>
            <person name="Fardeau M.-L."/>
            <person name="Harris H.M.B."/>
            <person name="O'Toole P.W."/>
            <person name="Ollivier B."/>
        </authorList>
    </citation>
    <scope>NUCLEOTIDE SEQUENCE [LARGE SCALE GENOMIC DNA]</scope>
    <source>
        <strain evidence="18 19">Mx-05</strain>
    </source>
</reference>
<feature type="domain" description="UvrD-like helicase ATP-binding" evidence="16">
    <location>
        <begin position="15"/>
        <end position="414"/>
    </location>
</feature>
<gene>
    <name evidence="18" type="ORF">BKD89_03580</name>
</gene>
<evidence type="ECO:0000313" key="18">
    <source>
        <dbReference type="EMBL" id="AYQ54885.1"/>
    </source>
</evidence>
<feature type="domain" description="UvrD-like helicase C-terminal" evidence="17">
    <location>
        <begin position="413"/>
        <end position="685"/>
    </location>
</feature>
<evidence type="ECO:0000256" key="1">
    <source>
        <dbReference type="ARBA" id="ARBA00009922"/>
    </source>
</evidence>
<organism evidence="18 19">
    <name type="scientific">Methanomethylophilus alvi</name>
    <dbReference type="NCBI Taxonomy" id="1291540"/>
    <lineage>
        <taxon>Archaea</taxon>
        <taxon>Methanobacteriati</taxon>
        <taxon>Thermoplasmatota</taxon>
        <taxon>Thermoplasmata</taxon>
        <taxon>Methanomassiliicoccales</taxon>
        <taxon>Methanomethylophilaceae</taxon>
        <taxon>Methanomethylophilus</taxon>
    </lineage>
</organism>
<dbReference type="GO" id="GO:0004527">
    <property type="term" value="F:exonuclease activity"/>
    <property type="evidence" value="ECO:0007669"/>
    <property type="project" value="UniProtKB-KW"/>
</dbReference>
<evidence type="ECO:0000256" key="9">
    <source>
        <dbReference type="ARBA" id="ARBA00023125"/>
    </source>
</evidence>
<dbReference type="EC" id="5.6.2.4" evidence="13"/>
<dbReference type="AlphaFoldDB" id="A0A3G3IGD1"/>
<feature type="binding site" evidence="15">
    <location>
        <begin position="36"/>
        <end position="43"/>
    </location>
    <ligand>
        <name>ATP</name>
        <dbReference type="ChEBI" id="CHEBI:30616"/>
    </ligand>
</feature>
<keyword evidence="5 15" id="KW-0378">Hydrolase</keyword>